<accession>A0A382LY44</accession>
<feature type="non-terminal residue" evidence="2">
    <location>
        <position position="58"/>
    </location>
</feature>
<protein>
    <submittedName>
        <fullName evidence="2">Uncharacterized protein</fullName>
    </submittedName>
</protein>
<keyword evidence="1" id="KW-0472">Membrane</keyword>
<organism evidence="2">
    <name type="scientific">marine metagenome</name>
    <dbReference type="NCBI Taxonomy" id="408172"/>
    <lineage>
        <taxon>unclassified sequences</taxon>
        <taxon>metagenomes</taxon>
        <taxon>ecological metagenomes</taxon>
    </lineage>
</organism>
<name>A0A382LY44_9ZZZZ</name>
<keyword evidence="1" id="KW-0812">Transmembrane</keyword>
<dbReference type="EMBL" id="UINC01090066">
    <property type="protein sequence ID" value="SVC41679.1"/>
    <property type="molecule type" value="Genomic_DNA"/>
</dbReference>
<dbReference type="AlphaFoldDB" id="A0A382LY44"/>
<proteinExistence type="predicted"/>
<gene>
    <name evidence="2" type="ORF">METZ01_LOCUS294533</name>
</gene>
<sequence length="58" mass="6384">MEILDFSFLLNGFSLIKIPGYIDPGSATAIMAMIIGAIAGAGMTLKLYWYKIKDKITR</sequence>
<evidence type="ECO:0000256" key="1">
    <source>
        <dbReference type="SAM" id="Phobius"/>
    </source>
</evidence>
<evidence type="ECO:0000313" key="2">
    <source>
        <dbReference type="EMBL" id="SVC41679.1"/>
    </source>
</evidence>
<keyword evidence="1" id="KW-1133">Transmembrane helix</keyword>
<reference evidence="2" key="1">
    <citation type="submission" date="2018-05" db="EMBL/GenBank/DDBJ databases">
        <authorList>
            <person name="Lanie J.A."/>
            <person name="Ng W.-L."/>
            <person name="Kazmierczak K.M."/>
            <person name="Andrzejewski T.M."/>
            <person name="Davidsen T.M."/>
            <person name="Wayne K.J."/>
            <person name="Tettelin H."/>
            <person name="Glass J.I."/>
            <person name="Rusch D."/>
            <person name="Podicherti R."/>
            <person name="Tsui H.-C.T."/>
            <person name="Winkler M.E."/>
        </authorList>
    </citation>
    <scope>NUCLEOTIDE SEQUENCE</scope>
</reference>
<feature type="transmembrane region" description="Helical" evidence="1">
    <location>
        <begin position="29"/>
        <end position="49"/>
    </location>
</feature>